<keyword evidence="2" id="KW-0378">Hydrolase</keyword>
<evidence type="ECO:0000313" key="2">
    <source>
        <dbReference type="EMBL" id="TYS59887.1"/>
    </source>
</evidence>
<proteinExistence type="predicted"/>
<dbReference type="Gene3D" id="3.40.710.10">
    <property type="entry name" value="DD-peptidase/beta-lactamase superfamily"/>
    <property type="match status" value="1"/>
</dbReference>
<sequence>MMKKARGFFLLLILILIVSYYSFSNKASSKEEISYPEEAWEVANEEEIVLPPERKNGLYHALEKRLEIHTMLVIKEGKVVIDYGHGLNSNDTIYSVNSVTKSVVSILMGMAIHNGHIESADQPIEDFIPEIKEMENYETLKTLTIKDLLTMRSGLRWNKDFEIARFGQKDIIDYVLNKPFVQEPDTLFTYNSGTTDIIAIILERATGQTLLDFAEENLFSRLKISNYQWEKHGEHYEGGRGLHIPPYDLAKIGYLMQHDGIWKEERVLPEGWVEESTEIYSDGRYLYTDGYGYQWWIGKYGGGKEYFFGAGDKGQTVFIVPEEDLIVVFTARILDNDYSIYYALLRNYLIGYIELEG</sequence>
<comment type="caution">
    <text evidence="2">The sequence shown here is derived from an EMBL/GenBank/DDBJ whole genome shotgun (WGS) entry which is preliminary data.</text>
</comment>
<dbReference type="InterPro" id="IPR050789">
    <property type="entry name" value="Diverse_Enzym_Activities"/>
</dbReference>
<reference evidence="2 3" key="1">
    <citation type="submission" date="2019-08" db="EMBL/GenBank/DDBJ databases">
        <title>Bacillus genomes from the desert of Cuatro Cienegas, Coahuila.</title>
        <authorList>
            <person name="Olmedo-Alvarez G."/>
        </authorList>
    </citation>
    <scope>NUCLEOTIDE SEQUENCE [LARGE SCALE GENOMIC DNA]</scope>
    <source>
        <strain evidence="2 3">CH88_3T</strain>
    </source>
</reference>
<accession>A0AA94WPK8</accession>
<dbReference type="PANTHER" id="PTHR43283:SF7">
    <property type="entry name" value="BETA-LACTAMASE-RELATED DOMAIN-CONTAINING PROTEIN"/>
    <property type="match status" value="1"/>
</dbReference>
<dbReference type="SUPFAM" id="SSF56601">
    <property type="entry name" value="beta-lactamase/transpeptidase-like"/>
    <property type="match status" value="1"/>
</dbReference>
<protein>
    <submittedName>
        <fullName evidence="2">Serine hydrolase</fullName>
    </submittedName>
</protein>
<evidence type="ECO:0000259" key="1">
    <source>
        <dbReference type="Pfam" id="PF00144"/>
    </source>
</evidence>
<dbReference type="AlphaFoldDB" id="A0AA94WPK8"/>
<dbReference type="Pfam" id="PF00144">
    <property type="entry name" value="Beta-lactamase"/>
    <property type="match status" value="1"/>
</dbReference>
<gene>
    <name evidence="2" type="ORF">FZC74_06950</name>
</gene>
<dbReference type="EMBL" id="VTEU01000002">
    <property type="protein sequence ID" value="TYS59887.1"/>
    <property type="molecule type" value="Genomic_DNA"/>
</dbReference>
<dbReference type="InterPro" id="IPR001466">
    <property type="entry name" value="Beta-lactam-related"/>
</dbReference>
<name>A0AA94WPK8_9BACI</name>
<evidence type="ECO:0000313" key="3">
    <source>
        <dbReference type="Proteomes" id="UP000323393"/>
    </source>
</evidence>
<dbReference type="RefSeq" id="WP_148965368.1">
    <property type="nucleotide sequence ID" value="NZ_VTEU01000002.1"/>
</dbReference>
<organism evidence="2 3">
    <name type="scientific">Sutcliffiella horikoshii</name>
    <dbReference type="NCBI Taxonomy" id="79883"/>
    <lineage>
        <taxon>Bacteria</taxon>
        <taxon>Bacillati</taxon>
        <taxon>Bacillota</taxon>
        <taxon>Bacilli</taxon>
        <taxon>Bacillales</taxon>
        <taxon>Bacillaceae</taxon>
        <taxon>Sutcliffiella</taxon>
    </lineage>
</organism>
<dbReference type="InterPro" id="IPR012338">
    <property type="entry name" value="Beta-lactam/transpept-like"/>
</dbReference>
<dbReference type="PANTHER" id="PTHR43283">
    <property type="entry name" value="BETA-LACTAMASE-RELATED"/>
    <property type="match status" value="1"/>
</dbReference>
<dbReference type="GO" id="GO:0016787">
    <property type="term" value="F:hydrolase activity"/>
    <property type="evidence" value="ECO:0007669"/>
    <property type="project" value="UniProtKB-KW"/>
</dbReference>
<dbReference type="Proteomes" id="UP000323393">
    <property type="component" value="Unassembled WGS sequence"/>
</dbReference>
<feature type="domain" description="Beta-lactamase-related" evidence="1">
    <location>
        <begin position="71"/>
        <end position="331"/>
    </location>
</feature>